<keyword evidence="3" id="KW-1185">Reference proteome</keyword>
<dbReference type="PROSITE" id="PS51257">
    <property type="entry name" value="PROKAR_LIPOPROTEIN"/>
    <property type="match status" value="1"/>
</dbReference>
<evidence type="ECO:0000313" key="2">
    <source>
        <dbReference type="EMBL" id="ARU54579.1"/>
    </source>
</evidence>
<organism evidence="2 3">
    <name type="scientific">Oleiphilus messinensis</name>
    <dbReference type="NCBI Taxonomy" id="141451"/>
    <lineage>
        <taxon>Bacteria</taxon>
        <taxon>Pseudomonadati</taxon>
        <taxon>Pseudomonadota</taxon>
        <taxon>Gammaproteobacteria</taxon>
        <taxon>Oceanospirillales</taxon>
        <taxon>Oleiphilaceae</taxon>
        <taxon>Oleiphilus</taxon>
    </lineage>
</organism>
<accession>A0A1Y0I2Z4</accession>
<feature type="compositionally biased region" description="Polar residues" evidence="1">
    <location>
        <begin position="40"/>
        <end position="52"/>
    </location>
</feature>
<feature type="region of interest" description="Disordered" evidence="1">
    <location>
        <begin position="23"/>
        <end position="76"/>
    </location>
</feature>
<dbReference type="Proteomes" id="UP000196027">
    <property type="component" value="Chromosome"/>
</dbReference>
<dbReference type="AlphaFoldDB" id="A0A1Y0I2Z4"/>
<evidence type="ECO:0000256" key="1">
    <source>
        <dbReference type="SAM" id="MobiDB-lite"/>
    </source>
</evidence>
<sequence length="76" mass="8596">MRLTQFLPFVFATILTACSSTSEVVSTPDSMAEPLPAEQTDATSEPRQQDQCTLYPDHEQCLDQNKSDDDDMKRLR</sequence>
<evidence type="ECO:0000313" key="3">
    <source>
        <dbReference type="Proteomes" id="UP000196027"/>
    </source>
</evidence>
<dbReference type="EMBL" id="CP021425">
    <property type="protein sequence ID" value="ARU54579.1"/>
    <property type="molecule type" value="Genomic_DNA"/>
</dbReference>
<reference evidence="2 3" key="1">
    <citation type="submission" date="2017-05" db="EMBL/GenBank/DDBJ databases">
        <title>Genomic insights into alkan degradation activity of Oleiphilus messinensis.</title>
        <authorList>
            <person name="Kozyavkin S.A."/>
            <person name="Slesarev A.I."/>
            <person name="Golyshin P.N."/>
            <person name="Korzhenkov A."/>
            <person name="Golyshina O.N."/>
            <person name="Toshchakov S.V."/>
        </authorList>
    </citation>
    <scope>NUCLEOTIDE SEQUENCE [LARGE SCALE GENOMIC DNA]</scope>
    <source>
        <strain evidence="2 3">ME102</strain>
    </source>
</reference>
<protein>
    <recommendedName>
        <fullName evidence="4">Lipoprotein</fullName>
    </recommendedName>
</protein>
<feature type="compositionally biased region" description="Basic and acidic residues" evidence="1">
    <location>
        <begin position="56"/>
        <end position="76"/>
    </location>
</feature>
<dbReference type="KEGG" id="ome:OLMES_0475"/>
<evidence type="ECO:0008006" key="4">
    <source>
        <dbReference type="Google" id="ProtNLM"/>
    </source>
</evidence>
<gene>
    <name evidence="2" type="ORF">OLMES_0475</name>
</gene>
<name>A0A1Y0I2Z4_9GAMM</name>
<proteinExistence type="predicted"/>